<keyword evidence="2" id="KW-1185">Reference proteome</keyword>
<feature type="non-terminal residue" evidence="1">
    <location>
        <position position="70"/>
    </location>
</feature>
<evidence type="ECO:0000313" key="2">
    <source>
        <dbReference type="Proteomes" id="UP001221757"/>
    </source>
</evidence>
<dbReference type="Proteomes" id="UP001221757">
    <property type="component" value="Unassembled WGS sequence"/>
</dbReference>
<gene>
    <name evidence="1" type="ORF">B0H17DRAFT_1040072</name>
</gene>
<dbReference type="AlphaFoldDB" id="A0AAD7M7H1"/>
<evidence type="ECO:0000313" key="1">
    <source>
        <dbReference type="EMBL" id="KAJ7704616.1"/>
    </source>
</evidence>
<dbReference type="EMBL" id="JARKIE010000010">
    <property type="protein sequence ID" value="KAJ7704616.1"/>
    <property type="molecule type" value="Genomic_DNA"/>
</dbReference>
<accession>A0AAD7M7H1</accession>
<comment type="caution">
    <text evidence="1">The sequence shown here is derived from an EMBL/GenBank/DDBJ whole genome shotgun (WGS) entry which is preliminary data.</text>
</comment>
<proteinExistence type="predicted"/>
<protein>
    <submittedName>
        <fullName evidence="1">Uncharacterized protein</fullName>
    </submittedName>
</protein>
<name>A0AAD7M7H1_MYCRO</name>
<organism evidence="1 2">
    <name type="scientific">Mycena rosella</name>
    <name type="common">Pink bonnet</name>
    <name type="synonym">Agaricus rosellus</name>
    <dbReference type="NCBI Taxonomy" id="1033263"/>
    <lineage>
        <taxon>Eukaryota</taxon>
        <taxon>Fungi</taxon>
        <taxon>Dikarya</taxon>
        <taxon>Basidiomycota</taxon>
        <taxon>Agaricomycotina</taxon>
        <taxon>Agaricomycetes</taxon>
        <taxon>Agaricomycetidae</taxon>
        <taxon>Agaricales</taxon>
        <taxon>Marasmiineae</taxon>
        <taxon>Mycenaceae</taxon>
        <taxon>Mycena</taxon>
    </lineage>
</organism>
<sequence length="70" mass="7479">SFKSSRFFFTFCIMTTTVPNTLTYGKGIHSAAAATPFAVVREKPANLRARKIRPLVCVRGLGAAAATAAF</sequence>
<reference evidence="1" key="1">
    <citation type="submission" date="2023-03" db="EMBL/GenBank/DDBJ databases">
        <title>Massive genome expansion in bonnet fungi (Mycena s.s.) driven by repeated elements and novel gene families across ecological guilds.</title>
        <authorList>
            <consortium name="Lawrence Berkeley National Laboratory"/>
            <person name="Harder C.B."/>
            <person name="Miyauchi S."/>
            <person name="Viragh M."/>
            <person name="Kuo A."/>
            <person name="Thoen E."/>
            <person name="Andreopoulos B."/>
            <person name="Lu D."/>
            <person name="Skrede I."/>
            <person name="Drula E."/>
            <person name="Henrissat B."/>
            <person name="Morin E."/>
            <person name="Kohler A."/>
            <person name="Barry K."/>
            <person name="LaButti K."/>
            <person name="Morin E."/>
            <person name="Salamov A."/>
            <person name="Lipzen A."/>
            <person name="Mereny Z."/>
            <person name="Hegedus B."/>
            <person name="Baldrian P."/>
            <person name="Stursova M."/>
            <person name="Weitz H."/>
            <person name="Taylor A."/>
            <person name="Grigoriev I.V."/>
            <person name="Nagy L.G."/>
            <person name="Martin F."/>
            <person name="Kauserud H."/>
        </authorList>
    </citation>
    <scope>NUCLEOTIDE SEQUENCE</scope>
    <source>
        <strain evidence="1">CBHHK067</strain>
    </source>
</reference>